<evidence type="ECO:0000256" key="1">
    <source>
        <dbReference type="SAM" id="SignalP"/>
    </source>
</evidence>
<name>A0ABQ1FPC4_9GAMM</name>
<dbReference type="SUPFAM" id="SSF56935">
    <property type="entry name" value="Porins"/>
    <property type="match status" value="1"/>
</dbReference>
<organism evidence="2 3">
    <name type="scientific">Dyella nitratireducens</name>
    <dbReference type="NCBI Taxonomy" id="1849580"/>
    <lineage>
        <taxon>Bacteria</taxon>
        <taxon>Pseudomonadati</taxon>
        <taxon>Pseudomonadota</taxon>
        <taxon>Gammaproteobacteria</taxon>
        <taxon>Lysobacterales</taxon>
        <taxon>Rhodanobacteraceae</taxon>
        <taxon>Dyella</taxon>
    </lineage>
</organism>
<accession>A0ABQ1FPC4</accession>
<dbReference type="Gene3D" id="2.40.160.10">
    <property type="entry name" value="Porin"/>
    <property type="match status" value="1"/>
</dbReference>
<dbReference type="InterPro" id="IPR023614">
    <property type="entry name" value="Porin_dom_sf"/>
</dbReference>
<sequence length="390" mass="44017">MKSVRMLMQCALGMGVSVTASAYDLNQWPTRYTSPDGTQWNITGNYQYDAMFARHNAVIEDAHTHRRKEFGLSARKQGQWDAIVYFDFQSKSWLDVFWRVNSQWLFGKDYGQIRLGHSKPQVGFEGGTASRANSFVEMALPMQAFFETRRTGIDWAFERPRYLLNLGYYFASDLNGNNDGNTVTARAAWTPRKQQADVLHLGLSASLEHPHGSTDGRGVYTPASVRWRARPEAGLTDVRLIDTGSLSHVHSNRRLGFEGLWIHGPLSLQGEYLQARSLRQQGLPGYVGDGYYLFVSYVLTGESRTYAGGNVGNVIPARPWGAVELLLRHSALNLDHDPINGGHQHDLTLGVNWYLTQHFKFQANYVEARASQQGVQQHPSITELRAQVYF</sequence>
<dbReference type="EMBL" id="BMJA01000001">
    <property type="protein sequence ID" value="GGA23279.1"/>
    <property type="molecule type" value="Genomic_DNA"/>
</dbReference>
<keyword evidence="3" id="KW-1185">Reference proteome</keyword>
<comment type="caution">
    <text evidence="2">The sequence shown here is derived from an EMBL/GenBank/DDBJ whole genome shotgun (WGS) entry which is preliminary data.</text>
</comment>
<dbReference type="Pfam" id="PF07396">
    <property type="entry name" value="Porin_O_P"/>
    <property type="match status" value="1"/>
</dbReference>
<reference evidence="3" key="1">
    <citation type="journal article" date="2019" name="Int. J. Syst. Evol. Microbiol.">
        <title>The Global Catalogue of Microorganisms (GCM) 10K type strain sequencing project: providing services to taxonomists for standard genome sequencing and annotation.</title>
        <authorList>
            <consortium name="The Broad Institute Genomics Platform"/>
            <consortium name="The Broad Institute Genome Sequencing Center for Infectious Disease"/>
            <person name="Wu L."/>
            <person name="Ma J."/>
        </authorList>
    </citation>
    <scope>NUCLEOTIDE SEQUENCE [LARGE SCALE GENOMIC DNA]</scope>
    <source>
        <strain evidence="3">CGMCC 1.15439</strain>
    </source>
</reference>
<gene>
    <name evidence="2" type="primary">oprO</name>
    <name evidence="2" type="ORF">GCM10010981_09490</name>
</gene>
<feature type="chain" id="PRO_5046731572" evidence="1">
    <location>
        <begin position="23"/>
        <end position="390"/>
    </location>
</feature>
<evidence type="ECO:0000313" key="2">
    <source>
        <dbReference type="EMBL" id="GGA23279.1"/>
    </source>
</evidence>
<dbReference type="InterPro" id="IPR010870">
    <property type="entry name" value="Porin_O/P"/>
</dbReference>
<keyword evidence="1" id="KW-0732">Signal</keyword>
<feature type="signal peptide" evidence="1">
    <location>
        <begin position="1"/>
        <end position="22"/>
    </location>
</feature>
<protein>
    <submittedName>
        <fullName evidence="2">Porin</fullName>
    </submittedName>
</protein>
<dbReference type="Proteomes" id="UP000620046">
    <property type="component" value="Unassembled WGS sequence"/>
</dbReference>
<proteinExistence type="predicted"/>
<evidence type="ECO:0000313" key="3">
    <source>
        <dbReference type="Proteomes" id="UP000620046"/>
    </source>
</evidence>